<keyword evidence="3" id="KW-0326">Glycosidase</keyword>
<dbReference type="GO" id="GO:0005829">
    <property type="term" value="C:cytosol"/>
    <property type="evidence" value="ECO:0007669"/>
    <property type="project" value="TreeGrafter"/>
</dbReference>
<proteinExistence type="inferred from homology"/>
<dbReference type="OrthoDB" id="9765195at2"/>
<dbReference type="PRINTS" id="PR00131">
    <property type="entry name" value="GLHYDRLASE1"/>
</dbReference>
<gene>
    <name evidence="5" type="ORF">CLV49_2019</name>
    <name evidence="6" type="ORF">ELQ93_09115</name>
</gene>
<keyword evidence="8" id="KW-1185">Reference proteome</keyword>
<dbReference type="EMBL" id="RZGY01000001">
    <property type="protein sequence ID" value="RUQ87076.1"/>
    <property type="molecule type" value="Genomic_DNA"/>
</dbReference>
<dbReference type="Gene3D" id="3.20.20.80">
    <property type="entry name" value="Glycosidases"/>
    <property type="match status" value="2"/>
</dbReference>
<comment type="similarity">
    <text evidence="1 4">Belongs to the glycosyl hydrolase 1 family.</text>
</comment>
<dbReference type="PANTHER" id="PTHR10353">
    <property type="entry name" value="GLYCOSYL HYDROLASE"/>
    <property type="match status" value="1"/>
</dbReference>
<dbReference type="PANTHER" id="PTHR10353:SF36">
    <property type="entry name" value="LP05116P"/>
    <property type="match status" value="1"/>
</dbReference>
<dbReference type="SUPFAM" id="SSF51445">
    <property type="entry name" value="(Trans)glycosidases"/>
    <property type="match status" value="1"/>
</dbReference>
<sequence length="395" mass="43730">MSDQQPLQFPDGFLWGAATAAHQVEGGNVSNDWWLKEHTPGTSIVEPSGDAVDHYHRYREDMKILADAGLTSYRFSIEWARIEPERGFISRAAIDHYRRMRDTAAELGLEPVVSLLHFTVPRWMFEAGFWRNPEAPELFERFVETALPIVSEGVRYVCTINEPNIAAMLAGGEDAANLVAYGLPNPDLGVADALLDSHTRARGVLSQLPQIQSGWTVATQAFHSTGEPGADEKLHEYGHPRDDWYLEASRGDDFVGVQAYTRTFIGPEGPLPVAEDVETTLTGWEFFPPALELGVRSAWELSGGVPVLVTENGIATSDDTRRVAYTDGALRGLHAAMADGIDVRGYLHWSALDNYEWASGFRPTFGLIGVDRETFVRHPKPSLAWLGEVARRNAL</sequence>
<comment type="caution">
    <text evidence="5">The sequence shown here is derived from an EMBL/GenBank/DDBJ whole genome shotgun (WGS) entry which is preliminary data.</text>
</comment>
<evidence type="ECO:0000313" key="6">
    <source>
        <dbReference type="EMBL" id="RUQ87076.1"/>
    </source>
</evidence>
<protein>
    <submittedName>
        <fullName evidence="5">Beta-glucosidase</fullName>
    </submittedName>
    <submittedName>
        <fullName evidence="6">Glycosyl hydrolase family protein</fullName>
    </submittedName>
</protein>
<dbReference type="AlphaFoldDB" id="A0A2P8GWQ6"/>
<dbReference type="GO" id="GO:0016052">
    <property type="term" value="P:carbohydrate catabolic process"/>
    <property type="evidence" value="ECO:0007669"/>
    <property type="project" value="TreeGrafter"/>
</dbReference>
<evidence type="ECO:0000256" key="2">
    <source>
        <dbReference type="ARBA" id="ARBA00022801"/>
    </source>
</evidence>
<dbReference type="PROSITE" id="PS00653">
    <property type="entry name" value="GLYCOSYL_HYDROL_F1_2"/>
    <property type="match status" value="1"/>
</dbReference>
<dbReference type="RefSeq" id="WP_106563423.1">
    <property type="nucleotide sequence ID" value="NZ_PYAU01000001.1"/>
</dbReference>
<keyword evidence="2 6" id="KW-0378">Hydrolase</keyword>
<dbReference type="InterPro" id="IPR033132">
    <property type="entry name" value="GH_1_N_CS"/>
</dbReference>
<evidence type="ECO:0000313" key="5">
    <source>
        <dbReference type="EMBL" id="PSL38397.1"/>
    </source>
</evidence>
<evidence type="ECO:0000256" key="3">
    <source>
        <dbReference type="ARBA" id="ARBA00023295"/>
    </source>
</evidence>
<evidence type="ECO:0000313" key="7">
    <source>
        <dbReference type="Proteomes" id="UP000241203"/>
    </source>
</evidence>
<reference evidence="6 8" key="2">
    <citation type="submission" date="2018-12" db="EMBL/GenBank/DDBJ databases">
        <authorList>
            <person name="hu s."/>
            <person name="Xu Y."/>
            <person name="Xu B."/>
            <person name="Li F."/>
        </authorList>
    </citation>
    <scope>NUCLEOTIDE SEQUENCE [LARGE SCALE GENOMIC DNA]</scope>
    <source>
        <strain evidence="6 8">KSW2-17</strain>
    </source>
</reference>
<dbReference type="Pfam" id="PF00232">
    <property type="entry name" value="Glyco_hydro_1"/>
    <property type="match status" value="2"/>
</dbReference>
<name>A0A2P8GWQ6_9MICO</name>
<dbReference type="Proteomes" id="UP000268291">
    <property type="component" value="Unassembled WGS sequence"/>
</dbReference>
<evidence type="ECO:0000313" key="8">
    <source>
        <dbReference type="Proteomes" id="UP000268291"/>
    </source>
</evidence>
<dbReference type="GO" id="GO:0008422">
    <property type="term" value="F:beta-glucosidase activity"/>
    <property type="evidence" value="ECO:0007669"/>
    <property type="project" value="TreeGrafter"/>
</dbReference>
<evidence type="ECO:0000256" key="4">
    <source>
        <dbReference type="RuleBase" id="RU003690"/>
    </source>
</evidence>
<dbReference type="EMBL" id="PYAU01000001">
    <property type="protein sequence ID" value="PSL38397.1"/>
    <property type="molecule type" value="Genomic_DNA"/>
</dbReference>
<accession>A0A2P8GWQ6</accession>
<evidence type="ECO:0000256" key="1">
    <source>
        <dbReference type="ARBA" id="ARBA00010838"/>
    </source>
</evidence>
<dbReference type="InterPro" id="IPR017853">
    <property type="entry name" value="GH"/>
</dbReference>
<dbReference type="InterPro" id="IPR001360">
    <property type="entry name" value="Glyco_hydro_1"/>
</dbReference>
<dbReference type="Proteomes" id="UP000241203">
    <property type="component" value="Unassembled WGS sequence"/>
</dbReference>
<reference evidence="5 7" key="1">
    <citation type="submission" date="2018-03" db="EMBL/GenBank/DDBJ databases">
        <title>Genomic Encyclopedia of Archaeal and Bacterial Type Strains, Phase II (KMG-II): from individual species to whole genera.</title>
        <authorList>
            <person name="Goeker M."/>
        </authorList>
    </citation>
    <scope>NUCLEOTIDE SEQUENCE [LARGE SCALE GENOMIC DNA]</scope>
    <source>
        <strain evidence="5 7">DSM 21548</strain>
    </source>
</reference>
<organism evidence="5 7">
    <name type="scientific">Labedella gwakjiensis</name>
    <dbReference type="NCBI Taxonomy" id="390269"/>
    <lineage>
        <taxon>Bacteria</taxon>
        <taxon>Bacillati</taxon>
        <taxon>Actinomycetota</taxon>
        <taxon>Actinomycetes</taxon>
        <taxon>Micrococcales</taxon>
        <taxon>Microbacteriaceae</taxon>
        <taxon>Labedella</taxon>
    </lineage>
</organism>